<evidence type="ECO:0008006" key="4">
    <source>
        <dbReference type="Google" id="ProtNLM"/>
    </source>
</evidence>
<dbReference type="PANTHER" id="PTHR20993:SF0">
    <property type="entry name" value="GH07914P"/>
    <property type="match status" value="1"/>
</dbReference>
<gene>
    <name evidence="2" type="primary">106083872</name>
</gene>
<organism evidence="2 3">
    <name type="scientific">Stomoxys calcitrans</name>
    <name type="common">Stable fly</name>
    <name type="synonym">Conops calcitrans</name>
    <dbReference type="NCBI Taxonomy" id="35570"/>
    <lineage>
        <taxon>Eukaryota</taxon>
        <taxon>Metazoa</taxon>
        <taxon>Ecdysozoa</taxon>
        <taxon>Arthropoda</taxon>
        <taxon>Hexapoda</taxon>
        <taxon>Insecta</taxon>
        <taxon>Pterygota</taxon>
        <taxon>Neoptera</taxon>
        <taxon>Endopterygota</taxon>
        <taxon>Diptera</taxon>
        <taxon>Brachycera</taxon>
        <taxon>Muscomorpha</taxon>
        <taxon>Muscoidea</taxon>
        <taxon>Muscidae</taxon>
        <taxon>Stomoxys</taxon>
    </lineage>
</organism>
<dbReference type="AlphaFoldDB" id="A0A1I8P636"/>
<protein>
    <recommendedName>
        <fullName evidence="4">Hemolymph juvenile hormone binding protein</fullName>
    </recommendedName>
</protein>
<name>A0A1I8P636_STOCA</name>
<feature type="signal peptide" evidence="1">
    <location>
        <begin position="1"/>
        <end position="21"/>
    </location>
</feature>
<keyword evidence="1" id="KW-0732">Signal</keyword>
<evidence type="ECO:0000313" key="3">
    <source>
        <dbReference type="Proteomes" id="UP000095300"/>
    </source>
</evidence>
<dbReference type="InterPro" id="IPR038606">
    <property type="entry name" value="To_sf"/>
</dbReference>
<sequence length="263" mass="29476">MFKLLTTFATILVVFLNTCQPLATIEGYIAPEGRTKFDDDLRDFVEFIKLQMKCGYEPAGIPPLAPFEKEFTKFNIVGSMGSFKGNLTNLIITGLNEFDIVDLNWNNVLQKITFDFRFPSIWAKSSYKLNVLTNMLGPVMSLHGDGLFNLELINLRAHGSFKLRPNLSGGLTVWAFNIKLDLESSKSKTTGFMDSVIYSKIFNSWAEEFIRLTFDENAEGVSDTVEYLVVPPMNKALQNISMVELVALIMGLAQDVIPSEAIC</sequence>
<dbReference type="InterPro" id="IPR010562">
    <property type="entry name" value="Haemolymph_juvenile_hormone-bd"/>
</dbReference>
<dbReference type="KEGG" id="scac:106083872"/>
<feature type="chain" id="PRO_5009326224" description="Hemolymph juvenile hormone binding protein" evidence="1">
    <location>
        <begin position="22"/>
        <end position="263"/>
    </location>
</feature>
<dbReference type="VEuPathDB" id="VectorBase:SCAU005168"/>
<accession>A0A1I8P636</accession>
<proteinExistence type="predicted"/>
<dbReference type="Gene3D" id="3.15.10.30">
    <property type="entry name" value="Haemolymph juvenile hormone binding protein"/>
    <property type="match status" value="1"/>
</dbReference>
<dbReference type="Pfam" id="PF06585">
    <property type="entry name" value="JHBP"/>
    <property type="match status" value="1"/>
</dbReference>
<reference evidence="2" key="1">
    <citation type="submission" date="2020-05" db="UniProtKB">
        <authorList>
            <consortium name="EnsemblMetazoa"/>
        </authorList>
    </citation>
    <scope>IDENTIFICATION</scope>
    <source>
        <strain evidence="2">USDA</strain>
    </source>
</reference>
<dbReference type="EnsemblMetazoa" id="SCAU005168-RA">
    <property type="protein sequence ID" value="SCAU005168-PA"/>
    <property type="gene ID" value="SCAU005168"/>
</dbReference>
<dbReference type="SMART" id="SM00700">
    <property type="entry name" value="JHBP"/>
    <property type="match status" value="1"/>
</dbReference>
<dbReference type="STRING" id="35570.A0A1I8P636"/>
<evidence type="ECO:0000256" key="1">
    <source>
        <dbReference type="SAM" id="SignalP"/>
    </source>
</evidence>
<dbReference type="Proteomes" id="UP000095300">
    <property type="component" value="Unassembled WGS sequence"/>
</dbReference>
<keyword evidence="3" id="KW-1185">Reference proteome</keyword>
<evidence type="ECO:0000313" key="2">
    <source>
        <dbReference type="EnsemblMetazoa" id="SCAU005168-PA"/>
    </source>
</evidence>
<dbReference type="PANTHER" id="PTHR20993">
    <property type="entry name" value="GH07914P"/>
    <property type="match status" value="1"/>
</dbReference>
<dbReference type="OrthoDB" id="6370791at2759"/>